<feature type="signal peptide" evidence="2">
    <location>
        <begin position="1"/>
        <end position="24"/>
    </location>
</feature>
<accession>A0A1X0NE61</accession>
<evidence type="ECO:0000256" key="2">
    <source>
        <dbReference type="SAM" id="SignalP"/>
    </source>
</evidence>
<dbReference type="Proteomes" id="UP000192257">
    <property type="component" value="Unassembled WGS sequence"/>
</dbReference>
<feature type="compositionally biased region" description="Polar residues" evidence="1">
    <location>
        <begin position="175"/>
        <end position="221"/>
    </location>
</feature>
<dbReference type="Pfam" id="PF21406">
    <property type="entry name" value="C3_CUB1"/>
    <property type="match status" value="1"/>
</dbReference>
<dbReference type="PROSITE" id="PS51257">
    <property type="entry name" value="PROKAR_LIPOPROTEIN"/>
    <property type="match status" value="1"/>
</dbReference>
<dbReference type="STRING" id="67003.A0A1X0NE61"/>
<dbReference type="GeneID" id="39991376"/>
<dbReference type="VEuPathDB" id="TriTrypDB:TM35_001001040"/>
<gene>
    <name evidence="4" type="ORF">TM35_001001040</name>
</gene>
<feature type="chain" id="PRO_5013230458" description="Complement component 3 CUB domain-containing protein" evidence="2">
    <location>
        <begin position="25"/>
        <end position="300"/>
    </location>
</feature>
<organism evidence="4 5">
    <name type="scientific">Trypanosoma theileri</name>
    <dbReference type="NCBI Taxonomy" id="67003"/>
    <lineage>
        <taxon>Eukaryota</taxon>
        <taxon>Discoba</taxon>
        <taxon>Euglenozoa</taxon>
        <taxon>Kinetoplastea</taxon>
        <taxon>Metakinetoplastina</taxon>
        <taxon>Trypanosomatida</taxon>
        <taxon>Trypanosomatidae</taxon>
        <taxon>Trypanosoma</taxon>
    </lineage>
</organism>
<sequence length="300" mass="30914">MVMMRYVLCILALLLSCACVHVLAEEVPAADLSDQVPDTESETKILLQGTPVCSGGVTTGTCTQQGKSLTGMDKAYGKNGHAEWEEFPGAAKGSGTSQGFPLKVDGRSPALSTEPETASHPGGETDNEALSRGKTQDSGLNLGAPENDVVTGPQGVASGNHNRDGGNAENAKGESMSTTERQGEESTAASQGNDESSNNPTDNSTPVNPNAAQQSPTEAGVTTNTTLQETNSTTLPSPENTVSEATTTTSIPSVPNAEINTNVGSTVQKKANVDSSVSPVWMRTAAPLLIVAVMFSATLY</sequence>
<name>A0A1X0NE61_9TRYP</name>
<feature type="compositionally biased region" description="Low complexity" evidence="1">
    <location>
        <begin position="222"/>
        <end position="235"/>
    </location>
</feature>
<feature type="domain" description="Complement component 3 CUB" evidence="3">
    <location>
        <begin position="25"/>
        <end position="44"/>
    </location>
</feature>
<dbReference type="AlphaFoldDB" id="A0A1X0NE61"/>
<reference evidence="4 5" key="1">
    <citation type="submission" date="2017-03" db="EMBL/GenBank/DDBJ databases">
        <title>An alternative strategy for trypanosome survival in the mammalian bloodstream revealed through genome and transcriptome analysis of the ubiquitous bovine parasite Trypanosoma (Megatrypanum) theileri.</title>
        <authorList>
            <person name="Kelly S."/>
            <person name="Ivens A."/>
            <person name="Mott A."/>
            <person name="O'Neill E."/>
            <person name="Emms D."/>
            <person name="Macleod O."/>
            <person name="Voorheis P."/>
            <person name="Matthews J."/>
            <person name="Matthews K."/>
            <person name="Carrington M."/>
        </authorList>
    </citation>
    <scope>NUCLEOTIDE SEQUENCE [LARGE SCALE GENOMIC DNA]</scope>
    <source>
        <strain evidence="4">Edinburgh</strain>
    </source>
</reference>
<proteinExistence type="predicted"/>
<comment type="caution">
    <text evidence="4">The sequence shown here is derived from an EMBL/GenBank/DDBJ whole genome shotgun (WGS) entry which is preliminary data.</text>
</comment>
<keyword evidence="2" id="KW-0732">Signal</keyword>
<dbReference type="InterPro" id="IPR049466">
    <property type="entry name" value="C3_CUB1"/>
</dbReference>
<protein>
    <recommendedName>
        <fullName evidence="3">Complement component 3 CUB domain-containing protein</fullName>
    </recommendedName>
</protein>
<keyword evidence="5" id="KW-1185">Reference proteome</keyword>
<evidence type="ECO:0000313" key="5">
    <source>
        <dbReference type="Proteomes" id="UP000192257"/>
    </source>
</evidence>
<feature type="compositionally biased region" description="Polar residues" evidence="1">
    <location>
        <begin position="236"/>
        <end position="259"/>
    </location>
</feature>
<evidence type="ECO:0000259" key="3">
    <source>
        <dbReference type="Pfam" id="PF21406"/>
    </source>
</evidence>
<dbReference type="Gene3D" id="2.60.120.1540">
    <property type="match status" value="1"/>
</dbReference>
<dbReference type="EMBL" id="NBCO01000100">
    <property type="protein sequence ID" value="ORC82032.1"/>
    <property type="molecule type" value="Genomic_DNA"/>
</dbReference>
<feature type="region of interest" description="Disordered" evidence="1">
    <location>
        <begin position="86"/>
        <end position="259"/>
    </location>
</feature>
<evidence type="ECO:0000256" key="1">
    <source>
        <dbReference type="SAM" id="MobiDB-lite"/>
    </source>
</evidence>
<evidence type="ECO:0000313" key="4">
    <source>
        <dbReference type="EMBL" id="ORC82032.1"/>
    </source>
</evidence>
<dbReference type="RefSeq" id="XP_028877108.1">
    <property type="nucleotide sequence ID" value="XM_029031596.1"/>
</dbReference>